<proteinExistence type="inferred from homology"/>
<protein>
    <recommendedName>
        <fullName evidence="3">Coenzyme Q-binding protein COQ10 START domain-containing protein</fullName>
    </recommendedName>
</protein>
<evidence type="ECO:0000256" key="2">
    <source>
        <dbReference type="ARBA" id="ARBA00022649"/>
    </source>
</evidence>
<accession>A0A8S0Y997</accession>
<dbReference type="Proteomes" id="UP000494216">
    <property type="component" value="Unassembled WGS sequence"/>
</dbReference>
<dbReference type="PANTHER" id="PTHR12901">
    <property type="entry name" value="SPERM PROTEIN HOMOLOG"/>
    <property type="match status" value="1"/>
</dbReference>
<sequence>MTVVHKSALVRFSARQMFNLVNDIEAYPKFLPWCSGSRIIKCEDDIIEAELLIAKGGFKKSFSTRNTIDCGGRITVSLLNGPFSYLEGKWDFMPLADDASKISLDLEFEMSGKLASLAFGAVFNQICNTMVSSFITRAKELYG</sequence>
<dbReference type="InterPro" id="IPR023393">
    <property type="entry name" value="START-like_dom_sf"/>
</dbReference>
<dbReference type="Pfam" id="PF03364">
    <property type="entry name" value="Polyketide_cyc"/>
    <property type="match status" value="1"/>
</dbReference>
<evidence type="ECO:0000313" key="4">
    <source>
        <dbReference type="EMBL" id="CAA9889836.1"/>
    </source>
</evidence>
<dbReference type="SUPFAM" id="SSF55961">
    <property type="entry name" value="Bet v1-like"/>
    <property type="match status" value="1"/>
</dbReference>
<keyword evidence="5" id="KW-1185">Reference proteome</keyword>
<dbReference type="PANTHER" id="PTHR12901:SF10">
    <property type="entry name" value="COENZYME Q-BINDING PROTEIN COQ10, MITOCHONDRIAL"/>
    <property type="match status" value="1"/>
</dbReference>
<keyword evidence="2" id="KW-1277">Toxin-antitoxin system</keyword>
<dbReference type="GO" id="GO:0045333">
    <property type="term" value="P:cellular respiration"/>
    <property type="evidence" value="ECO:0007669"/>
    <property type="project" value="InterPro"/>
</dbReference>
<evidence type="ECO:0000256" key="1">
    <source>
        <dbReference type="ARBA" id="ARBA00008918"/>
    </source>
</evidence>
<reference evidence="4 5" key="1">
    <citation type="submission" date="2020-02" db="EMBL/GenBank/DDBJ databases">
        <authorList>
            <person name="Hogendoorn C."/>
        </authorList>
    </citation>
    <scope>NUCLEOTIDE SEQUENCE [LARGE SCALE GENOMIC DNA]</scope>
    <source>
        <strain evidence="4">METHB21</strain>
    </source>
</reference>
<dbReference type="Gene3D" id="3.30.530.20">
    <property type="match status" value="1"/>
</dbReference>
<evidence type="ECO:0000313" key="5">
    <source>
        <dbReference type="Proteomes" id="UP000494216"/>
    </source>
</evidence>
<comment type="caution">
    <text evidence="4">The sequence shown here is derived from an EMBL/GenBank/DDBJ whole genome shotgun (WGS) entry which is preliminary data.</text>
</comment>
<organism evidence="4 5">
    <name type="scientific">Candidatus Methylobacter favarea</name>
    <dbReference type="NCBI Taxonomy" id="2707345"/>
    <lineage>
        <taxon>Bacteria</taxon>
        <taxon>Pseudomonadati</taxon>
        <taxon>Pseudomonadota</taxon>
        <taxon>Gammaproteobacteria</taxon>
        <taxon>Methylococcales</taxon>
        <taxon>Methylococcaceae</taxon>
        <taxon>Methylobacter</taxon>
    </lineage>
</organism>
<name>A0A8S0Y997_9GAMM</name>
<evidence type="ECO:0000259" key="3">
    <source>
        <dbReference type="Pfam" id="PF03364"/>
    </source>
</evidence>
<dbReference type="EMBL" id="CADCXN010000041">
    <property type="protein sequence ID" value="CAA9889836.1"/>
    <property type="molecule type" value="Genomic_DNA"/>
</dbReference>
<comment type="similarity">
    <text evidence="1">Belongs to the ribosome association toxin RatA family.</text>
</comment>
<dbReference type="GO" id="GO:0048039">
    <property type="term" value="F:ubiquinone binding"/>
    <property type="evidence" value="ECO:0007669"/>
    <property type="project" value="InterPro"/>
</dbReference>
<dbReference type="CDD" id="cd07813">
    <property type="entry name" value="COQ10p_like"/>
    <property type="match status" value="1"/>
</dbReference>
<dbReference type="RefSeq" id="WP_174624814.1">
    <property type="nucleotide sequence ID" value="NZ_CADCXN010000041.1"/>
</dbReference>
<feature type="domain" description="Coenzyme Q-binding protein COQ10 START" evidence="3">
    <location>
        <begin position="12"/>
        <end position="134"/>
    </location>
</feature>
<dbReference type="AlphaFoldDB" id="A0A8S0Y997"/>
<dbReference type="InterPro" id="IPR005031">
    <property type="entry name" value="COQ10_START"/>
</dbReference>
<gene>
    <name evidence="4" type="primary">yfjG</name>
    <name evidence="4" type="ORF">METHB2_140023</name>
</gene>
<dbReference type="InterPro" id="IPR044996">
    <property type="entry name" value="COQ10-like"/>
</dbReference>